<dbReference type="EMBL" id="CH473954">
    <property type="protein sequence ID" value="EDL77656.1"/>
    <property type="molecule type" value="Genomic_DNA"/>
</dbReference>
<evidence type="ECO:0000256" key="1">
    <source>
        <dbReference type="SAM" id="Phobius"/>
    </source>
</evidence>
<reference evidence="2 3" key="1">
    <citation type="submission" date="2005-09" db="EMBL/GenBank/DDBJ databases">
        <authorList>
            <person name="Mural R.J."/>
            <person name="Li P.W."/>
            <person name="Adams M.D."/>
            <person name="Amanatides P.G."/>
            <person name="Baden-Tillson H."/>
            <person name="Barnstead M."/>
            <person name="Chin S.H."/>
            <person name="Dew I."/>
            <person name="Evans C.A."/>
            <person name="Ferriera S."/>
            <person name="Flanigan M."/>
            <person name="Fosler C."/>
            <person name="Glodek A."/>
            <person name="Gu Z."/>
            <person name="Holt R.A."/>
            <person name="Jennings D."/>
            <person name="Kraft C.L."/>
            <person name="Lu F."/>
            <person name="Nguyen T."/>
            <person name="Nusskern D.R."/>
            <person name="Pfannkoch C.M."/>
            <person name="Sitter C."/>
            <person name="Sutton G.G."/>
            <person name="Venter J.C."/>
            <person name="Wang Z."/>
            <person name="Woodage T."/>
            <person name="Zheng X.H."/>
            <person name="Zhong F."/>
        </authorList>
    </citation>
    <scope>NUCLEOTIDE SEQUENCE [LARGE SCALE GENOMIC DNA]</scope>
    <source>
        <strain>BN</strain>
        <strain evidence="3">Sprague-Dawley</strain>
    </source>
</reference>
<keyword evidence="1" id="KW-1133">Transmembrane helix</keyword>
<keyword evidence="1" id="KW-0812">Transmembrane</keyword>
<evidence type="ECO:0000313" key="2">
    <source>
        <dbReference type="EMBL" id="EDL77656.1"/>
    </source>
</evidence>
<feature type="transmembrane region" description="Helical" evidence="1">
    <location>
        <begin position="7"/>
        <end position="25"/>
    </location>
</feature>
<evidence type="ECO:0000313" key="3">
    <source>
        <dbReference type="Proteomes" id="UP000234681"/>
    </source>
</evidence>
<gene>
    <name evidence="2" type="primary">Ttk_predicted</name>
    <name evidence="2" type="ORF">rCG_26016</name>
</gene>
<keyword evidence="2" id="KW-0808">Transferase</keyword>
<proteinExistence type="predicted"/>
<organism evidence="2 3">
    <name type="scientific">Rattus norvegicus</name>
    <name type="common">Rat</name>
    <dbReference type="NCBI Taxonomy" id="10116"/>
    <lineage>
        <taxon>Eukaryota</taxon>
        <taxon>Metazoa</taxon>
        <taxon>Chordata</taxon>
        <taxon>Craniata</taxon>
        <taxon>Vertebrata</taxon>
        <taxon>Euteleostomi</taxon>
        <taxon>Mammalia</taxon>
        <taxon>Eutheria</taxon>
        <taxon>Euarchontoglires</taxon>
        <taxon>Glires</taxon>
        <taxon>Rodentia</taxon>
        <taxon>Myomorpha</taxon>
        <taxon>Muroidea</taxon>
        <taxon>Muridae</taxon>
        <taxon>Murinae</taxon>
        <taxon>Rattus</taxon>
    </lineage>
</organism>
<dbReference type="AlphaFoldDB" id="A6I1S4"/>
<dbReference type="Proteomes" id="UP000234681">
    <property type="component" value="Chromosome 8"/>
</dbReference>
<accession>A6I1S4</accession>
<protein>
    <submittedName>
        <fullName evidence="2">Ttk protein kinase (Predicted), isoform CRA_b</fullName>
    </submittedName>
</protein>
<sequence>MYLARMCGFFFLNEFILLLLIQHFIHYIPFIGSQMAKETTDEMKYMLGQLVCLNSPNSILKAAKTLYERYNCGESQAPSSSKTSDKKRERE</sequence>
<dbReference type="GO" id="GO:0016301">
    <property type="term" value="F:kinase activity"/>
    <property type="evidence" value="ECO:0007669"/>
    <property type="project" value="UniProtKB-KW"/>
</dbReference>
<name>A6I1S4_RAT</name>
<keyword evidence="1" id="KW-0472">Membrane</keyword>
<keyword evidence="2" id="KW-0418">Kinase</keyword>